<dbReference type="InterPro" id="IPR042217">
    <property type="entry name" value="T4SS_VirB10/TrbI"/>
</dbReference>
<keyword evidence="4 7" id="KW-1133">Transmembrane helix</keyword>
<dbReference type="Gene3D" id="2.40.128.260">
    <property type="entry name" value="Type IV secretion system, VirB10/TraB/TrbI"/>
    <property type="match status" value="1"/>
</dbReference>
<feature type="region of interest" description="Disordered" evidence="6">
    <location>
        <begin position="91"/>
        <end position="138"/>
    </location>
</feature>
<organism evidence="8 9">
    <name type="scientific">Fusobacterium nucleatum subsp. polymorphum</name>
    <name type="common">Fusobacterium polymorphum</name>
    <dbReference type="NCBI Taxonomy" id="76857"/>
    <lineage>
        <taxon>Bacteria</taxon>
        <taxon>Fusobacteriati</taxon>
        <taxon>Fusobacteriota</taxon>
        <taxon>Fusobacteriia</taxon>
        <taxon>Fusobacteriales</taxon>
        <taxon>Fusobacteriaceae</taxon>
        <taxon>Fusobacterium</taxon>
    </lineage>
</organism>
<evidence type="ECO:0000256" key="6">
    <source>
        <dbReference type="SAM" id="MobiDB-lite"/>
    </source>
</evidence>
<name>A0A241Q446_FUSNP</name>
<gene>
    <name evidence="8" type="ORF">CBG61_12405</name>
</gene>
<evidence type="ECO:0000256" key="2">
    <source>
        <dbReference type="ARBA" id="ARBA00010265"/>
    </source>
</evidence>
<evidence type="ECO:0000256" key="4">
    <source>
        <dbReference type="ARBA" id="ARBA00022989"/>
    </source>
</evidence>
<dbReference type="Pfam" id="PF03743">
    <property type="entry name" value="TrbI"/>
    <property type="match status" value="1"/>
</dbReference>
<evidence type="ECO:0000256" key="5">
    <source>
        <dbReference type="ARBA" id="ARBA00023136"/>
    </source>
</evidence>
<sequence length="404" mass="45191">MDFNNDQNEPQNQQNSNISYQPKKGTFFKKKIVYGFFIFVILLIILLTFRKEIFSSEDTDQNNKKIIKTEVAKENESPDLDNVQYGEEDMQDLGYGENDENDENGGLTDEELNYVIPGDDEENQNNVEPQKSTEEIERENRLRQLESEADAAFRSPTTITIATRPQTQQVDNKVLLAQNGNKPVEDYDGNRQESKKNFLMNEQAQKFYQTNFLVEQLSEFELKAGDFIPATLQTGINSDLPSKVIVAVVSENVRDTISGKHILIPQGTRVVGTYDSSVTFGQERLLVVWQRLIFPDGKSIGLDNMQGVDLSGKAGITGEIDNHFGTLLKGVVLSSIMGSAGAIVTDRKNDWRGAAAEGAGEQIVTIGDRFAERALSRQPTINIEPGTRLNIMVHSDLILEPYGE</sequence>
<reference evidence="8 9" key="1">
    <citation type="submission" date="2017-06" db="EMBL/GenBank/DDBJ databases">
        <title>Genome sequencing of Fusobacterium nucleatum subsp. polymorphum KCOM 1275 (=ChDC F310).</title>
        <authorList>
            <person name="Kook J.-K."/>
            <person name="Park S.-N."/>
            <person name="Lim Y.K."/>
            <person name="Roh H."/>
        </authorList>
    </citation>
    <scope>NUCLEOTIDE SEQUENCE [LARGE SCALE GENOMIC DNA]</scope>
    <source>
        <strain evidence="8 9">KCOM 1275</strain>
    </source>
</reference>
<keyword evidence="3 7" id="KW-0812">Transmembrane</keyword>
<feature type="transmembrane region" description="Helical" evidence="7">
    <location>
        <begin position="32"/>
        <end position="49"/>
    </location>
</feature>
<dbReference type="EMBL" id="CP022123">
    <property type="protein sequence ID" value="ASG29593.1"/>
    <property type="molecule type" value="Genomic_DNA"/>
</dbReference>
<dbReference type="CDD" id="cd16429">
    <property type="entry name" value="VirB10"/>
    <property type="match status" value="1"/>
</dbReference>
<feature type="region of interest" description="Disordered" evidence="6">
    <location>
        <begin position="1"/>
        <end position="20"/>
    </location>
</feature>
<comment type="similarity">
    <text evidence="2">Belongs to the TrbI/VirB10 family.</text>
</comment>
<evidence type="ECO:0000313" key="9">
    <source>
        <dbReference type="Proteomes" id="UP000197638"/>
    </source>
</evidence>
<dbReference type="Proteomes" id="UP000197638">
    <property type="component" value="Chromosome"/>
</dbReference>
<evidence type="ECO:0000256" key="7">
    <source>
        <dbReference type="SAM" id="Phobius"/>
    </source>
</evidence>
<comment type="subcellular location">
    <subcellularLocation>
        <location evidence="1">Membrane</location>
        <topology evidence="1">Single-pass membrane protein</topology>
    </subcellularLocation>
</comment>
<evidence type="ECO:0000256" key="3">
    <source>
        <dbReference type="ARBA" id="ARBA00022692"/>
    </source>
</evidence>
<keyword evidence="5 7" id="KW-0472">Membrane</keyword>
<dbReference type="InterPro" id="IPR005498">
    <property type="entry name" value="T4SS_VirB10/TraB/TrbI"/>
</dbReference>
<dbReference type="AlphaFoldDB" id="A0A241Q446"/>
<dbReference type="GO" id="GO:0016020">
    <property type="term" value="C:membrane"/>
    <property type="evidence" value="ECO:0007669"/>
    <property type="project" value="UniProtKB-SubCell"/>
</dbReference>
<feature type="compositionally biased region" description="Acidic residues" evidence="6">
    <location>
        <begin position="91"/>
        <end position="123"/>
    </location>
</feature>
<dbReference type="RefSeq" id="WP_088765559.1">
    <property type="nucleotide sequence ID" value="NZ_CP022123.1"/>
</dbReference>
<protein>
    <submittedName>
        <fullName evidence="8">Conjugal transfer protein TrbI</fullName>
    </submittedName>
</protein>
<evidence type="ECO:0000313" key="8">
    <source>
        <dbReference type="EMBL" id="ASG29593.1"/>
    </source>
</evidence>
<proteinExistence type="inferred from homology"/>
<feature type="compositionally biased region" description="Low complexity" evidence="6">
    <location>
        <begin position="1"/>
        <end position="17"/>
    </location>
</feature>
<evidence type="ECO:0000256" key="1">
    <source>
        <dbReference type="ARBA" id="ARBA00004167"/>
    </source>
</evidence>
<accession>A0A241Q446</accession>